<dbReference type="InterPro" id="IPR003501">
    <property type="entry name" value="PTS_EIIB_2/3"/>
</dbReference>
<dbReference type="InterPro" id="IPR013012">
    <property type="entry name" value="PTS_EIIB_3"/>
</dbReference>
<dbReference type="GO" id="GO:0008982">
    <property type="term" value="F:protein-N(PI)-phosphohistidine-sugar phosphotransferase activity"/>
    <property type="evidence" value="ECO:0007669"/>
    <property type="project" value="InterPro"/>
</dbReference>
<dbReference type="GeneID" id="10834835"/>
<dbReference type="SUPFAM" id="SSF52794">
    <property type="entry name" value="PTS system IIB component-like"/>
    <property type="match status" value="1"/>
</dbReference>
<evidence type="ECO:0000313" key="8">
    <source>
        <dbReference type="EMBL" id="CEY57426.1"/>
    </source>
</evidence>
<sequence length="100" mass="10710">MNIGLFCAAGMSTSILVERMKEAAQKKGKDATIAAYSISELEQRVGDIDVALLGPQVGFQLEKAKEICASHNVPVEVIAMADYGTANGMAVLKQAYMMKK</sequence>
<dbReference type="AlphaFoldDB" id="A0A0T8TGG3"/>
<evidence type="ECO:0000256" key="4">
    <source>
        <dbReference type="ARBA" id="ARBA00022679"/>
    </source>
</evidence>
<evidence type="ECO:0000256" key="5">
    <source>
        <dbReference type="ARBA" id="ARBA00022683"/>
    </source>
</evidence>
<dbReference type="PROSITE" id="PS51100">
    <property type="entry name" value="PTS_EIIB_TYPE_3"/>
    <property type="match status" value="1"/>
</dbReference>
<proteinExistence type="predicted"/>
<dbReference type="InterPro" id="IPR036095">
    <property type="entry name" value="PTS_EIIB-like_sf"/>
</dbReference>
<feature type="modified residue" description="Phosphocysteine; by EIIA" evidence="7">
    <location>
        <position position="7"/>
    </location>
</feature>
<reference evidence="8 9" key="1">
    <citation type="submission" date="2015-03" db="EMBL/GenBank/DDBJ databases">
        <authorList>
            <consortium name="Pathogen Informatics"/>
        </authorList>
    </citation>
    <scope>NUCLEOTIDE SEQUENCE [LARGE SCALE GENOMIC DNA]</scope>
    <source>
        <strain evidence="8 9">SMRU737</strain>
    </source>
</reference>
<dbReference type="Pfam" id="PF02302">
    <property type="entry name" value="PTS_IIB"/>
    <property type="match status" value="1"/>
</dbReference>
<protein>
    <submittedName>
        <fullName evidence="8">PTS family porter</fullName>
        <ecNumber evidence="8">2.7.1.69</ecNumber>
    </submittedName>
</protein>
<keyword evidence="2" id="KW-0597">Phosphoprotein</keyword>
<dbReference type="Gene3D" id="3.40.50.2300">
    <property type="match status" value="1"/>
</dbReference>
<evidence type="ECO:0000256" key="3">
    <source>
        <dbReference type="ARBA" id="ARBA00022597"/>
    </source>
</evidence>
<dbReference type="OrthoDB" id="9808134at2"/>
<keyword evidence="1" id="KW-0813">Transport</keyword>
<keyword evidence="6" id="KW-0418">Kinase</keyword>
<dbReference type="EC" id="2.7.1.69" evidence="8"/>
<dbReference type="InterPro" id="IPR051819">
    <property type="entry name" value="PTS_sugar-specific_EIIB"/>
</dbReference>
<keyword evidence="3" id="KW-0762">Sugar transport</keyword>
<dbReference type="PANTHER" id="PTHR34581">
    <property type="entry name" value="PTS SYSTEM N,N'-DIACETYLCHITOBIOSE-SPECIFIC EIIB COMPONENT"/>
    <property type="match status" value="1"/>
</dbReference>
<accession>A0A1S9ZNZ3</accession>
<dbReference type="CDD" id="cd05564">
    <property type="entry name" value="PTS_IIB_chitobiose_lichenan"/>
    <property type="match status" value="1"/>
</dbReference>
<keyword evidence="4 8" id="KW-0808">Transferase</keyword>
<accession>A0A0T8TGG3</accession>
<gene>
    <name evidence="8" type="primary">licB</name>
    <name evidence="8" type="ORF">ERS020247_00529</name>
</gene>
<dbReference type="PANTHER" id="PTHR34581:SF2">
    <property type="entry name" value="PTS SYSTEM N,N'-DIACETYLCHITOBIOSE-SPECIFIC EIIB COMPONENT"/>
    <property type="match status" value="1"/>
</dbReference>
<evidence type="ECO:0000313" key="9">
    <source>
        <dbReference type="Proteomes" id="UP000048179"/>
    </source>
</evidence>
<dbReference type="GO" id="GO:0016301">
    <property type="term" value="F:kinase activity"/>
    <property type="evidence" value="ECO:0007669"/>
    <property type="project" value="UniProtKB-KW"/>
</dbReference>
<name>A0A0T8TGG3_9STRE</name>
<evidence type="ECO:0000256" key="6">
    <source>
        <dbReference type="ARBA" id="ARBA00022777"/>
    </source>
</evidence>
<dbReference type="EMBL" id="CFGT01000003">
    <property type="protein sequence ID" value="CEY57426.1"/>
    <property type="molecule type" value="Genomic_DNA"/>
</dbReference>
<dbReference type="Proteomes" id="UP000048179">
    <property type="component" value="Unassembled WGS sequence"/>
</dbReference>
<keyword evidence="5" id="KW-0598">Phosphotransferase system</keyword>
<dbReference type="GO" id="GO:0009401">
    <property type="term" value="P:phosphoenolpyruvate-dependent sugar phosphotransferase system"/>
    <property type="evidence" value="ECO:0007669"/>
    <property type="project" value="UniProtKB-KW"/>
</dbReference>
<dbReference type="RefSeq" id="WP_001020606.1">
    <property type="nucleotide sequence ID" value="NZ_CFGT01000003.1"/>
</dbReference>
<evidence type="ECO:0000256" key="1">
    <source>
        <dbReference type="ARBA" id="ARBA00022448"/>
    </source>
</evidence>
<organism evidence="8 9">
    <name type="scientific">Streptococcus pseudopneumoniae</name>
    <dbReference type="NCBI Taxonomy" id="257758"/>
    <lineage>
        <taxon>Bacteria</taxon>
        <taxon>Bacillati</taxon>
        <taxon>Bacillota</taxon>
        <taxon>Bacilli</taxon>
        <taxon>Lactobacillales</taxon>
        <taxon>Streptococcaceae</taxon>
        <taxon>Streptococcus</taxon>
    </lineage>
</organism>
<evidence type="ECO:0000256" key="7">
    <source>
        <dbReference type="PROSITE-ProRule" id="PRU00423"/>
    </source>
</evidence>
<evidence type="ECO:0000256" key="2">
    <source>
        <dbReference type="ARBA" id="ARBA00022553"/>
    </source>
</evidence>